<proteinExistence type="predicted"/>
<accession>A0A1V4EUI7</accession>
<dbReference type="Proteomes" id="UP000190229">
    <property type="component" value="Unassembled WGS sequence"/>
</dbReference>
<gene>
    <name evidence="1" type="ORF">B2M26_07265</name>
</gene>
<organism evidence="1 2">
    <name type="scientific">Ferroacidibacillus organovorans</name>
    <dbReference type="NCBI Taxonomy" id="1765683"/>
    <lineage>
        <taxon>Bacteria</taxon>
        <taxon>Bacillati</taxon>
        <taxon>Bacillota</taxon>
        <taxon>Bacilli</taxon>
        <taxon>Bacillales</taxon>
        <taxon>Alicyclobacillaceae</taxon>
        <taxon>Ferroacidibacillus</taxon>
    </lineage>
</organism>
<dbReference type="AlphaFoldDB" id="A0A1V4EUI7"/>
<reference evidence="1 2" key="1">
    <citation type="submission" date="2017-02" db="EMBL/GenBank/DDBJ databases">
        <title>Draft genome of Acidibacillus ferrooxidans Huett2.</title>
        <authorList>
            <person name="Schopf S."/>
        </authorList>
    </citation>
    <scope>NUCLEOTIDE SEQUENCE [LARGE SCALE GENOMIC DNA]</scope>
    <source>
        <strain evidence="1 2">Huett2</strain>
    </source>
</reference>
<evidence type="ECO:0000313" key="2">
    <source>
        <dbReference type="Proteomes" id="UP000190229"/>
    </source>
</evidence>
<dbReference type="InterPro" id="IPR014199">
    <property type="entry name" value="Spore_YtxC"/>
</dbReference>
<dbReference type="OrthoDB" id="2986513at2"/>
<evidence type="ECO:0000313" key="1">
    <source>
        <dbReference type="EMBL" id="OPG16308.1"/>
    </source>
</evidence>
<protein>
    <recommendedName>
        <fullName evidence="3">Sporulation protein YtxC</fullName>
    </recommendedName>
</protein>
<keyword evidence="2" id="KW-1185">Reference proteome</keyword>
<dbReference type="EMBL" id="MWPS01000017">
    <property type="protein sequence ID" value="OPG16308.1"/>
    <property type="molecule type" value="Genomic_DNA"/>
</dbReference>
<comment type="caution">
    <text evidence="1">The sequence shown here is derived from an EMBL/GenBank/DDBJ whole genome shotgun (WGS) entry which is preliminary data.</text>
</comment>
<evidence type="ECO:0008006" key="3">
    <source>
        <dbReference type="Google" id="ProtNLM"/>
    </source>
</evidence>
<sequence>MDDDPRQLDLSQTFHVNLAVGNRRCRREEQRAIGEFGGLIVHYMRITTSDDKRDFLLWLQKRSSDLARKGIVFSLSVDDLECPNYVDLHVEGIESNEAVCSRIALLLFRYLRGVWLYRFIGRTLWEHHSYLDDDEQNLLQVRAFREMAMNYPAELAKDSQEGMESRKPLLYLQIRELLLRQGEVHLGGVMTFRFAERMSLIHDVVKDTVDSFLANKEYEEFVSVLRFFADSAKQTPGEIHLVCAQNVIRAYEENRQELDLTLMNEIALKHSSRDLHPHDVLMSALITRGPERIVLHADAPEIPFFMTVEKVFGDRVKKRTSAEVDPFLSEFYPLEKS</sequence>
<dbReference type="Pfam" id="PF08812">
    <property type="entry name" value="YtxC"/>
    <property type="match status" value="1"/>
</dbReference>
<name>A0A1V4EUI7_9BACL</name>